<accession>A9VVI0</accession>
<evidence type="ECO:0000313" key="2">
    <source>
        <dbReference type="Proteomes" id="UP000002154"/>
    </source>
</evidence>
<dbReference type="EMBL" id="CP000906">
    <property type="protein sequence ID" value="ABY46795.1"/>
    <property type="molecule type" value="Genomic_DNA"/>
</dbReference>
<evidence type="ECO:0000313" key="1">
    <source>
        <dbReference type="EMBL" id="ABY46795.1"/>
    </source>
</evidence>
<reference evidence="1 2" key="1">
    <citation type="journal article" date="2008" name="Chem. Biol. Interact.">
        <title>Extending the Bacillus cereus group genomics to putative food-borne pathogens of different toxicity.</title>
        <authorList>
            <person name="Lapidus A."/>
            <person name="Goltsman E."/>
            <person name="Auger S."/>
            <person name="Galleron N."/>
            <person name="Segurens B."/>
            <person name="Dossat C."/>
            <person name="Land M.L."/>
            <person name="Broussolle V."/>
            <person name="Brillard J."/>
            <person name="Guinebretiere M.H."/>
            <person name="Sanchis V."/>
            <person name="Nguen-The C."/>
            <person name="Lereclus D."/>
            <person name="Richardson P."/>
            <person name="Wincker P."/>
            <person name="Weissenbach J."/>
            <person name="Ehrlich S.D."/>
            <person name="Sorokin A."/>
        </authorList>
    </citation>
    <scope>NUCLEOTIDE SEQUENCE [LARGE SCALE GENOMIC DNA]</scope>
    <source>
        <strain evidence="2">KBAB4</strain>
        <plasmid evidence="1 2">pBWB403</plasmid>
    </source>
</reference>
<protein>
    <recommendedName>
        <fullName evidence="3">PD-(D/E)XK endonuclease-like domain-containing protein</fullName>
    </recommendedName>
</protein>
<proteinExistence type="predicted"/>
<dbReference type="Proteomes" id="UP000002154">
    <property type="component" value="Plasmid pBWB403"/>
</dbReference>
<evidence type="ECO:0008006" key="3">
    <source>
        <dbReference type="Google" id="ProtNLM"/>
    </source>
</evidence>
<dbReference type="Gene3D" id="3.90.320.10">
    <property type="match status" value="1"/>
</dbReference>
<keyword evidence="1" id="KW-0614">Plasmid</keyword>
<organism evidence="1 2">
    <name type="scientific">Bacillus mycoides (strain KBAB4)</name>
    <name type="common">Bacillus weihenstephanensis</name>
    <dbReference type="NCBI Taxonomy" id="315730"/>
    <lineage>
        <taxon>Bacteria</taxon>
        <taxon>Bacillati</taxon>
        <taxon>Bacillota</taxon>
        <taxon>Bacilli</taxon>
        <taxon>Bacillales</taxon>
        <taxon>Bacillaceae</taxon>
        <taxon>Bacillus</taxon>
        <taxon>Bacillus cereus group</taxon>
    </lineage>
</organism>
<dbReference type="HOGENOM" id="CLU_067994_0_0_9"/>
<dbReference type="InterPro" id="IPR011604">
    <property type="entry name" value="PDDEXK-like_dom_sf"/>
</dbReference>
<name>A9VVI0_BACMK</name>
<gene>
    <name evidence="1" type="ordered locus">BcerKBAB4_5301</name>
</gene>
<dbReference type="KEGG" id="bwe:BcerKBAB4_5301"/>
<dbReference type="AlphaFoldDB" id="A9VVI0"/>
<geneLocation type="plasmid" evidence="1 2">
    <name>pBWB403</name>
</geneLocation>
<sequence>MDTTLMFKPVNVLGTNRTKTTETATETETPERGNTELANRILAMFDKWHAHKEIWDDQLDADIHRWEMEIRKTNRKRLPWGKKGAKYFSPSSANSDSRELYMKMMKEPRDQEEGQAHQGRWRRMGSAYGDMLQRDLLFIEKHWEKEFGEKPPFIPYYVEVNGRRYPAWEKYAQEIKHIEHNGRTISILGQCDGILVDTSTGELVVLEIKSKQTTSAQTGFYSMKQVGEDHERQTVLYSELYADYGISKAVVLYGNMAKKSWNMVKEDYESNPDLRAFEVELTDEGRMEILDKFEQVLIAVEKQQPPKFDIMKFTFNNYKEATVKSLTSDEYDEIFAQVERIKRSRMPQWKKNGVVTAWEYIESKWEDSRL</sequence>